<dbReference type="Pfam" id="PF00072">
    <property type="entry name" value="Response_reg"/>
    <property type="match status" value="1"/>
</dbReference>
<sequence>MAAPGGSTATVLVADDDPLVRTVLRMALTGMGCAVIDARTTSEVIHLDPAVSVDLVILDLNMPGGTAVESLDALSARVSAPRVLLLSDEDAPALLDRVDGFARKPIELADFTRIVRSLLPDGSGGSSDRAG</sequence>
<dbReference type="SUPFAM" id="SSF52172">
    <property type="entry name" value="CheY-like"/>
    <property type="match status" value="1"/>
</dbReference>
<dbReference type="PANTHER" id="PTHR44591:SF3">
    <property type="entry name" value="RESPONSE REGULATORY DOMAIN-CONTAINING PROTEIN"/>
    <property type="match status" value="1"/>
</dbReference>
<proteinExistence type="predicted"/>
<dbReference type="GO" id="GO:0003677">
    <property type="term" value="F:DNA binding"/>
    <property type="evidence" value="ECO:0007669"/>
    <property type="project" value="UniProtKB-KW"/>
</dbReference>
<dbReference type="GO" id="GO:0000160">
    <property type="term" value="P:phosphorelay signal transduction system"/>
    <property type="evidence" value="ECO:0007669"/>
    <property type="project" value="InterPro"/>
</dbReference>
<evidence type="ECO:0000259" key="3">
    <source>
        <dbReference type="PROSITE" id="PS50110"/>
    </source>
</evidence>
<keyword evidence="1 2" id="KW-0597">Phosphoprotein</keyword>
<dbReference type="EMBL" id="JACGWX010000001">
    <property type="protein sequence ID" value="MBA8846674.1"/>
    <property type="molecule type" value="Genomic_DNA"/>
</dbReference>
<evidence type="ECO:0000313" key="4">
    <source>
        <dbReference type="EMBL" id="MBA8846674.1"/>
    </source>
</evidence>
<dbReference type="InterPro" id="IPR001789">
    <property type="entry name" value="Sig_transdc_resp-reg_receiver"/>
</dbReference>
<dbReference type="RefSeq" id="WP_182489430.1">
    <property type="nucleotide sequence ID" value="NZ_BAAAOV010000002.1"/>
</dbReference>
<evidence type="ECO:0000313" key="5">
    <source>
        <dbReference type="Proteomes" id="UP000585905"/>
    </source>
</evidence>
<accession>A0A839E900</accession>
<name>A0A839E900_9MICO</name>
<evidence type="ECO:0000256" key="2">
    <source>
        <dbReference type="PROSITE-ProRule" id="PRU00169"/>
    </source>
</evidence>
<dbReference type="InterPro" id="IPR011006">
    <property type="entry name" value="CheY-like_superfamily"/>
</dbReference>
<dbReference type="Proteomes" id="UP000585905">
    <property type="component" value="Unassembled WGS sequence"/>
</dbReference>
<dbReference type="PROSITE" id="PS50110">
    <property type="entry name" value="RESPONSE_REGULATORY"/>
    <property type="match status" value="1"/>
</dbReference>
<dbReference type="PANTHER" id="PTHR44591">
    <property type="entry name" value="STRESS RESPONSE REGULATOR PROTEIN 1"/>
    <property type="match status" value="1"/>
</dbReference>
<keyword evidence="4" id="KW-0238">DNA-binding</keyword>
<feature type="domain" description="Response regulatory" evidence="3">
    <location>
        <begin position="10"/>
        <end position="119"/>
    </location>
</feature>
<dbReference type="Gene3D" id="3.40.50.2300">
    <property type="match status" value="1"/>
</dbReference>
<reference evidence="4 5" key="1">
    <citation type="submission" date="2020-07" db="EMBL/GenBank/DDBJ databases">
        <title>Sequencing the genomes of 1000 actinobacteria strains.</title>
        <authorList>
            <person name="Klenk H.-P."/>
        </authorList>
    </citation>
    <scope>NUCLEOTIDE SEQUENCE [LARGE SCALE GENOMIC DNA]</scope>
    <source>
        <strain evidence="4 5">DSM 19663</strain>
    </source>
</reference>
<keyword evidence="5" id="KW-1185">Reference proteome</keyword>
<dbReference type="InterPro" id="IPR050595">
    <property type="entry name" value="Bact_response_regulator"/>
</dbReference>
<dbReference type="AlphaFoldDB" id="A0A839E900"/>
<organism evidence="4 5">
    <name type="scientific">Microcella alkalica</name>
    <dbReference type="NCBI Taxonomy" id="355930"/>
    <lineage>
        <taxon>Bacteria</taxon>
        <taxon>Bacillati</taxon>
        <taxon>Actinomycetota</taxon>
        <taxon>Actinomycetes</taxon>
        <taxon>Micrococcales</taxon>
        <taxon>Microbacteriaceae</taxon>
        <taxon>Microcella</taxon>
    </lineage>
</organism>
<dbReference type="SMART" id="SM00448">
    <property type="entry name" value="REC"/>
    <property type="match status" value="1"/>
</dbReference>
<evidence type="ECO:0000256" key="1">
    <source>
        <dbReference type="ARBA" id="ARBA00022553"/>
    </source>
</evidence>
<comment type="caution">
    <text evidence="4">The sequence shown here is derived from an EMBL/GenBank/DDBJ whole genome shotgun (WGS) entry which is preliminary data.</text>
</comment>
<feature type="modified residue" description="4-aspartylphosphate" evidence="2">
    <location>
        <position position="59"/>
    </location>
</feature>
<gene>
    <name evidence="4" type="ORF">FHX53_000238</name>
</gene>
<protein>
    <submittedName>
        <fullName evidence="4">DNA-binding NarL/FixJ family response regulator</fullName>
    </submittedName>
</protein>